<dbReference type="EMBL" id="CAJNOR010000686">
    <property type="protein sequence ID" value="CAF0981543.1"/>
    <property type="molecule type" value="Genomic_DNA"/>
</dbReference>
<accession>A0A814FJQ1</accession>
<dbReference type="InterPro" id="IPR021917">
    <property type="entry name" value="Unchr_Zn-peptidase-like"/>
</dbReference>
<dbReference type="AlphaFoldDB" id="A0A814FJQ1"/>
<dbReference type="Gene3D" id="2.100.10.30">
    <property type="entry name" value="Jacalin-like lectin domain"/>
    <property type="match status" value="1"/>
</dbReference>
<name>A0A814FJQ1_ADIRI</name>
<dbReference type="InterPro" id="IPR053002">
    <property type="entry name" value="Metalloproteinase_M10B"/>
</dbReference>
<dbReference type="PANTHER" id="PTHR21054">
    <property type="entry name" value="ZINC METALLOPROTEINASE-RELATED"/>
    <property type="match status" value="1"/>
</dbReference>
<dbReference type="OrthoDB" id="74460at2759"/>
<evidence type="ECO:0000313" key="2">
    <source>
        <dbReference type="EMBL" id="CAF0981543.1"/>
    </source>
</evidence>
<dbReference type="SUPFAM" id="SSF51101">
    <property type="entry name" value="Mannose-binding lectins"/>
    <property type="match status" value="1"/>
</dbReference>
<protein>
    <recommendedName>
        <fullName evidence="1">Jacalin-type lectin domain-containing protein</fullName>
    </recommendedName>
</protein>
<gene>
    <name evidence="3" type="ORF">EDS130_LOCUS37085</name>
    <name evidence="2" type="ORF">XAT740_LOCUS12208</name>
</gene>
<feature type="domain" description="Jacalin-type lectin" evidence="1">
    <location>
        <begin position="485"/>
        <end position="618"/>
    </location>
</feature>
<dbReference type="Pfam" id="PF01419">
    <property type="entry name" value="Jacalin"/>
    <property type="match status" value="1"/>
</dbReference>
<evidence type="ECO:0000313" key="3">
    <source>
        <dbReference type="EMBL" id="CAF1415840.1"/>
    </source>
</evidence>
<dbReference type="PANTHER" id="PTHR21054:SF2">
    <property type="entry name" value="MIP04191P"/>
    <property type="match status" value="1"/>
</dbReference>
<dbReference type="Pfam" id="PF12044">
    <property type="entry name" value="Metallopep"/>
    <property type="match status" value="1"/>
</dbReference>
<reference evidence="2" key="1">
    <citation type="submission" date="2021-02" db="EMBL/GenBank/DDBJ databases">
        <authorList>
            <person name="Nowell W R."/>
        </authorList>
    </citation>
    <scope>NUCLEOTIDE SEQUENCE</scope>
</reference>
<sequence length="620" mass="69561">MANTVDFTPCITSHPADSEVHCRLLLVEGTCGSSTTANGNIQIIAHENNFPTQTFPVKNGRFKALIHLSSGENLIQLNFIDRQQTWESIWPVNYIPLLQIPPLNLCILVACDSPLTFDDTPDCEYPPDLETAIKRLRLAGYLWQSYTASQMFSNGFNHRTFRLDESYQPDTLSSVDQSSRNTVNIRILRSRYTTAEIRDPNRAQQNSNAKDKDSLFDIALEAIRSEFQEERNYVAVLLLDSHYDNNLITGHAALGSGGINAKYSVGIFGSHTLFSWPTTLEDVIPCFTNERTVDTKYCGIDAEGDKYWIACNVGLGAMLHEIGHALGCPHEPDGVMMRDYIRLNRSFCAVEPPGPPALDGNECSWHRMDMIRFRIHPCFALPDDESFWKSHIQCVAIDEGILLKSANGILAIEFYLEHDEVAKSWVDYTENPAAEVILWKEELRNRVNGEGKINVHVIATDGTDVTIGDIDDLLQTQHIPEIGKVWKSMKFGQQTGSPSTILLPADPLIKVVVHSGFALDGLEFVTRERSFLFGKRGGSPHDFPMENGEFIQGFGVRSGAWIDAVQIMTNKKRSEWFGNINGGSEHELTVPDHGDYRVCGIYGEVEDWVKQIGIQYSLRE</sequence>
<dbReference type="InterPro" id="IPR001229">
    <property type="entry name" value="Jacalin-like_lectin_dom"/>
</dbReference>
<evidence type="ECO:0000313" key="4">
    <source>
        <dbReference type="Proteomes" id="UP000663828"/>
    </source>
</evidence>
<dbReference type="GO" id="GO:0005737">
    <property type="term" value="C:cytoplasm"/>
    <property type="evidence" value="ECO:0007669"/>
    <property type="project" value="TreeGrafter"/>
</dbReference>
<dbReference type="Proteomes" id="UP000663852">
    <property type="component" value="Unassembled WGS sequence"/>
</dbReference>
<comment type="caution">
    <text evidence="2">The sequence shown here is derived from an EMBL/GenBank/DDBJ whole genome shotgun (WGS) entry which is preliminary data.</text>
</comment>
<organism evidence="2 4">
    <name type="scientific">Adineta ricciae</name>
    <name type="common">Rotifer</name>
    <dbReference type="NCBI Taxonomy" id="249248"/>
    <lineage>
        <taxon>Eukaryota</taxon>
        <taxon>Metazoa</taxon>
        <taxon>Spiralia</taxon>
        <taxon>Gnathifera</taxon>
        <taxon>Rotifera</taxon>
        <taxon>Eurotatoria</taxon>
        <taxon>Bdelloidea</taxon>
        <taxon>Adinetida</taxon>
        <taxon>Adinetidae</taxon>
        <taxon>Adineta</taxon>
    </lineage>
</organism>
<evidence type="ECO:0000259" key="1">
    <source>
        <dbReference type="PROSITE" id="PS51752"/>
    </source>
</evidence>
<proteinExistence type="predicted"/>
<dbReference type="SUPFAM" id="SSF55486">
    <property type="entry name" value="Metalloproteases ('zincins'), catalytic domain"/>
    <property type="match status" value="1"/>
</dbReference>
<dbReference type="PROSITE" id="PS51752">
    <property type="entry name" value="JACALIN_LECTIN"/>
    <property type="match status" value="1"/>
</dbReference>
<keyword evidence="4" id="KW-1185">Reference proteome</keyword>
<dbReference type="InterPro" id="IPR036404">
    <property type="entry name" value="Jacalin-like_lectin_dom_sf"/>
</dbReference>
<dbReference type="EMBL" id="CAJNOJ010000358">
    <property type="protein sequence ID" value="CAF1415840.1"/>
    <property type="molecule type" value="Genomic_DNA"/>
</dbReference>
<dbReference type="Proteomes" id="UP000663828">
    <property type="component" value="Unassembled WGS sequence"/>
</dbReference>